<organism evidence="7 8">
    <name type="scientific">Flemingia macrophylla</name>
    <dbReference type="NCBI Taxonomy" id="520843"/>
    <lineage>
        <taxon>Eukaryota</taxon>
        <taxon>Viridiplantae</taxon>
        <taxon>Streptophyta</taxon>
        <taxon>Embryophyta</taxon>
        <taxon>Tracheophyta</taxon>
        <taxon>Spermatophyta</taxon>
        <taxon>Magnoliopsida</taxon>
        <taxon>eudicotyledons</taxon>
        <taxon>Gunneridae</taxon>
        <taxon>Pentapetalae</taxon>
        <taxon>rosids</taxon>
        <taxon>fabids</taxon>
        <taxon>Fabales</taxon>
        <taxon>Fabaceae</taxon>
        <taxon>Papilionoideae</taxon>
        <taxon>50 kb inversion clade</taxon>
        <taxon>NPAAA clade</taxon>
        <taxon>indigoferoid/millettioid clade</taxon>
        <taxon>Phaseoleae</taxon>
        <taxon>Flemingia</taxon>
    </lineage>
</organism>
<evidence type="ECO:0000256" key="2">
    <source>
        <dbReference type="ARBA" id="ARBA00022737"/>
    </source>
</evidence>
<evidence type="ECO:0000313" key="8">
    <source>
        <dbReference type="Proteomes" id="UP001603857"/>
    </source>
</evidence>
<dbReference type="InterPro" id="IPR057135">
    <property type="entry name" value="At4g27190-like_LRR"/>
</dbReference>
<sequence>MDSRFKEIEGTSTEKDKVSYKELSCLMMRLNNLLELHSLMRIRDFIILLLSYPMKLQEEGLLKSWISEFSEWKGHLLSTGDGNVIDKTFHEQTKKALRHMQGFIPKKIISQIECGERSIHNHNDVTPEAILHMAVDLAVNQLILTLFSRDYSACCVRLLTKNLVEKGYVVNKLVATLEEKHNMFGTSKDFLRALWINASTYKSDVEVQVQEEINTMMATGFSMTNNRHLVIVVDADSNKKLDFNKVRFPTGVVVLITTEPSTQEEIDNDYKVSCIMDFNIRTQDHLLPWEVFCSYVGNTMIHSSLAIKKIAVQIVKECHGHLFAIVLVANYLKDVKDVKQWEVALDKLNNPKPFYDYQGSDRIGICRVMVNAFIHFIWEDIDDTLKLCLELNVFVHNIKIGVQNAILVSNWANVLGVHRRQVRHYIINLVNRFVLLKNESGYVYLATETYDLIKLLHTSNPSIIRHGALGLTEPPYIGQWHGLIWIELMDNKICELPQSLDCPKLKVLLLQGNVDLLDIPNSFFNHMPLLQQLDLSYTSIRNLPPSVSKLIQLKEFYLRGCDLLMELPSEIGHLKNLEKLDLDGTLITHLPKEVGELINLQSLTICFDEYHHGKKEEQISNSIIPPGVISNLVELNYLSINVVPEDVRWNENVSSVLLEIFGLQKLLTVSLYVPRVELLELLPVTRSLNFKLIVGHHMQRFISRVTPAALEPRFKHCDHSIKFVNGTNVPNGVKMNLKHFKTLYLDRHMTIKSLSEFGLKNLYQLQVCILAECNEMETIVDGSYSRDRQALPNLEFLSVFYMKNLRSICEGHNPSFFLLKSIALHTCPVLTTIFTLDSLKNMFLLEEIIIEDCPKVTTLISHGSPVQKPVIFLPMLRKISLLYLPELVNIFNGMNVVHNLEKIEFYYCPKLQSLSKCELSSKSLKIIKGENMWWKALKWNVTEWGDASRHKYFDKLFSPINEKADIMTHHPIAHQETQLIMFFCEDELWTKKKDISSTVIYERRQRIWNYKAAYGGRFLKKGKVENEENIITHMLEDLSLSVR</sequence>
<protein>
    <recommendedName>
        <fullName evidence="9">NB-ARC domain-containing protein</fullName>
    </recommendedName>
</protein>
<dbReference type="InterPro" id="IPR055414">
    <property type="entry name" value="LRR_R13L4/SHOC2-like"/>
</dbReference>
<dbReference type="PANTHER" id="PTHR33463:SF179">
    <property type="entry name" value="NB-ARC DOMAIN-CONTAINING PROTEIN"/>
    <property type="match status" value="1"/>
</dbReference>
<dbReference type="InterPro" id="IPR003591">
    <property type="entry name" value="Leu-rich_rpt_typical-subtyp"/>
</dbReference>
<gene>
    <name evidence="7" type="ORF">Fmac_004482</name>
</gene>
<dbReference type="EMBL" id="JBGMDY010000002">
    <property type="protein sequence ID" value="KAL2343197.1"/>
    <property type="molecule type" value="Genomic_DNA"/>
</dbReference>
<evidence type="ECO:0000313" key="7">
    <source>
        <dbReference type="EMBL" id="KAL2343197.1"/>
    </source>
</evidence>
<evidence type="ECO:0000256" key="3">
    <source>
        <dbReference type="ARBA" id="ARBA00022741"/>
    </source>
</evidence>
<feature type="domain" description="Disease resistance R13L4/SHOC-2-like LRR" evidence="6">
    <location>
        <begin position="489"/>
        <end position="673"/>
    </location>
</feature>
<dbReference type="InterPro" id="IPR027417">
    <property type="entry name" value="P-loop_NTPase"/>
</dbReference>
<evidence type="ECO:0000256" key="4">
    <source>
        <dbReference type="ARBA" id="ARBA00022821"/>
    </source>
</evidence>
<dbReference type="GO" id="GO:0006952">
    <property type="term" value="P:defense response"/>
    <property type="evidence" value="ECO:0007669"/>
    <property type="project" value="UniProtKB-KW"/>
</dbReference>
<dbReference type="AlphaFoldDB" id="A0ABD1N518"/>
<keyword evidence="4" id="KW-0611">Plant defense</keyword>
<dbReference type="SMART" id="SM00369">
    <property type="entry name" value="LRR_TYP"/>
    <property type="match status" value="2"/>
</dbReference>
<accession>A0ABD1N518</accession>
<dbReference type="SUPFAM" id="SSF52058">
    <property type="entry name" value="L domain-like"/>
    <property type="match status" value="1"/>
</dbReference>
<dbReference type="Gene3D" id="1.10.8.430">
    <property type="entry name" value="Helical domain of apoptotic protease-activating factors"/>
    <property type="match status" value="1"/>
</dbReference>
<dbReference type="GO" id="GO:0005524">
    <property type="term" value="F:ATP binding"/>
    <property type="evidence" value="ECO:0007669"/>
    <property type="project" value="UniProtKB-KW"/>
</dbReference>
<dbReference type="InterPro" id="IPR032675">
    <property type="entry name" value="LRR_dom_sf"/>
</dbReference>
<proteinExistence type="predicted"/>
<evidence type="ECO:0000259" key="6">
    <source>
        <dbReference type="Pfam" id="PF23598"/>
    </source>
</evidence>
<name>A0ABD1N518_9FABA</name>
<dbReference type="PANTHER" id="PTHR33463">
    <property type="entry name" value="NB-ARC DOMAIN-CONTAINING PROTEIN-RELATED"/>
    <property type="match status" value="1"/>
</dbReference>
<dbReference type="Proteomes" id="UP001603857">
    <property type="component" value="Unassembled WGS sequence"/>
</dbReference>
<keyword evidence="1" id="KW-0433">Leucine-rich repeat</keyword>
<dbReference type="InterPro" id="IPR042197">
    <property type="entry name" value="Apaf_helical"/>
</dbReference>
<evidence type="ECO:0008006" key="9">
    <source>
        <dbReference type="Google" id="ProtNLM"/>
    </source>
</evidence>
<keyword evidence="8" id="KW-1185">Reference proteome</keyword>
<keyword evidence="3" id="KW-0547">Nucleotide-binding</keyword>
<dbReference type="Gene3D" id="3.80.10.10">
    <property type="entry name" value="Ribonuclease Inhibitor"/>
    <property type="match status" value="2"/>
</dbReference>
<dbReference type="Pfam" id="PF23247">
    <property type="entry name" value="LRR_RPS2"/>
    <property type="match status" value="1"/>
</dbReference>
<reference evidence="7 8" key="1">
    <citation type="submission" date="2024-08" db="EMBL/GenBank/DDBJ databases">
        <title>Insights into the chromosomal genome structure of Flemingia macrophylla.</title>
        <authorList>
            <person name="Ding Y."/>
            <person name="Zhao Y."/>
            <person name="Bi W."/>
            <person name="Wu M."/>
            <person name="Zhao G."/>
            <person name="Gong Y."/>
            <person name="Li W."/>
            <person name="Zhang P."/>
        </authorList>
    </citation>
    <scope>NUCLEOTIDE SEQUENCE [LARGE SCALE GENOMIC DNA]</scope>
    <source>
        <strain evidence="7">DYQJB</strain>
        <tissue evidence="7">Leaf</tissue>
    </source>
</reference>
<comment type="caution">
    <text evidence="7">The sequence shown here is derived from an EMBL/GenBank/DDBJ whole genome shotgun (WGS) entry which is preliminary data.</text>
</comment>
<feature type="domain" description="Disease resistance protein At4g27190-like leucine-rich repeats" evidence="5">
    <location>
        <begin position="752"/>
        <end position="853"/>
    </location>
</feature>
<evidence type="ECO:0000259" key="5">
    <source>
        <dbReference type="Pfam" id="PF23247"/>
    </source>
</evidence>
<dbReference type="InterPro" id="IPR050905">
    <property type="entry name" value="Plant_NBS-LRR"/>
</dbReference>
<dbReference type="Pfam" id="PF23598">
    <property type="entry name" value="LRR_14"/>
    <property type="match status" value="1"/>
</dbReference>
<keyword evidence="2" id="KW-0677">Repeat</keyword>
<evidence type="ECO:0000256" key="1">
    <source>
        <dbReference type="ARBA" id="ARBA00022614"/>
    </source>
</evidence>
<dbReference type="SUPFAM" id="SSF52540">
    <property type="entry name" value="P-loop containing nucleoside triphosphate hydrolases"/>
    <property type="match status" value="1"/>
</dbReference>